<accession>A0A371D4S5</accession>
<reference evidence="1 2" key="1">
    <citation type="journal article" date="2018" name="Biotechnol. Biofuels">
        <title>Integrative visual omics of the white-rot fungus Polyporus brumalis exposes the biotechnological potential of its oxidative enzymes for delignifying raw plant biomass.</title>
        <authorList>
            <person name="Miyauchi S."/>
            <person name="Rancon A."/>
            <person name="Drula E."/>
            <person name="Hage H."/>
            <person name="Chaduli D."/>
            <person name="Favel A."/>
            <person name="Grisel S."/>
            <person name="Henrissat B."/>
            <person name="Herpoel-Gimbert I."/>
            <person name="Ruiz-Duenas F.J."/>
            <person name="Chevret D."/>
            <person name="Hainaut M."/>
            <person name="Lin J."/>
            <person name="Wang M."/>
            <person name="Pangilinan J."/>
            <person name="Lipzen A."/>
            <person name="Lesage-Meessen L."/>
            <person name="Navarro D."/>
            <person name="Riley R."/>
            <person name="Grigoriev I.V."/>
            <person name="Zhou S."/>
            <person name="Raouche S."/>
            <person name="Rosso M.N."/>
        </authorList>
    </citation>
    <scope>NUCLEOTIDE SEQUENCE [LARGE SCALE GENOMIC DNA]</scope>
    <source>
        <strain evidence="1 2">BRFM 1820</strain>
    </source>
</reference>
<dbReference type="Proteomes" id="UP000256964">
    <property type="component" value="Unassembled WGS sequence"/>
</dbReference>
<evidence type="ECO:0000313" key="2">
    <source>
        <dbReference type="Proteomes" id="UP000256964"/>
    </source>
</evidence>
<proteinExistence type="predicted"/>
<gene>
    <name evidence="1" type="ORF">OH76DRAFT_771473</name>
</gene>
<dbReference type="EMBL" id="KZ857418">
    <property type="protein sequence ID" value="RDX47540.1"/>
    <property type="molecule type" value="Genomic_DNA"/>
</dbReference>
<name>A0A371D4S5_9APHY</name>
<dbReference type="AlphaFoldDB" id="A0A371D4S5"/>
<protein>
    <submittedName>
        <fullName evidence="1">Uncharacterized protein</fullName>
    </submittedName>
</protein>
<sequence>MLSTCVPSCSWVAVCLSSSLQHLSWLLRKCPVVHCNSLPASLDARERLPSRPANLHLEFSAVLRRTASMFDTGCAATPGAWCTRTLHRTPGAEPDFDTSYSLPLCSCHVPSDDNANQ</sequence>
<keyword evidence="2" id="KW-1185">Reference proteome</keyword>
<evidence type="ECO:0000313" key="1">
    <source>
        <dbReference type="EMBL" id="RDX47540.1"/>
    </source>
</evidence>
<organism evidence="1 2">
    <name type="scientific">Lentinus brumalis</name>
    <dbReference type="NCBI Taxonomy" id="2498619"/>
    <lineage>
        <taxon>Eukaryota</taxon>
        <taxon>Fungi</taxon>
        <taxon>Dikarya</taxon>
        <taxon>Basidiomycota</taxon>
        <taxon>Agaricomycotina</taxon>
        <taxon>Agaricomycetes</taxon>
        <taxon>Polyporales</taxon>
        <taxon>Polyporaceae</taxon>
        <taxon>Lentinus</taxon>
    </lineage>
</organism>